<evidence type="ECO:0000313" key="2">
    <source>
        <dbReference type="EMBL" id="KAF8911580.1"/>
    </source>
</evidence>
<keyword evidence="1" id="KW-0812">Transmembrane</keyword>
<gene>
    <name evidence="2" type="ORF">CPB84DRAFT_1671669</name>
</gene>
<feature type="non-terminal residue" evidence="2">
    <location>
        <position position="1"/>
    </location>
</feature>
<feature type="transmembrane region" description="Helical" evidence="1">
    <location>
        <begin position="47"/>
        <end position="69"/>
    </location>
</feature>
<dbReference type="Proteomes" id="UP000724874">
    <property type="component" value="Unassembled WGS sequence"/>
</dbReference>
<dbReference type="OrthoDB" id="3251307at2759"/>
<accession>A0A9P5TTW5</accession>
<proteinExistence type="predicted"/>
<protein>
    <submittedName>
        <fullName evidence="2">Uncharacterized protein</fullName>
    </submittedName>
</protein>
<keyword evidence="1" id="KW-0472">Membrane</keyword>
<comment type="caution">
    <text evidence="2">The sequence shown here is derived from an EMBL/GenBank/DDBJ whole genome shotgun (WGS) entry which is preliminary data.</text>
</comment>
<dbReference type="AlphaFoldDB" id="A0A9P5TTW5"/>
<evidence type="ECO:0000313" key="3">
    <source>
        <dbReference type="Proteomes" id="UP000724874"/>
    </source>
</evidence>
<organism evidence="2 3">
    <name type="scientific">Gymnopilus junonius</name>
    <name type="common">Spectacular rustgill mushroom</name>
    <name type="synonym">Gymnopilus spectabilis subsp. junonius</name>
    <dbReference type="NCBI Taxonomy" id="109634"/>
    <lineage>
        <taxon>Eukaryota</taxon>
        <taxon>Fungi</taxon>
        <taxon>Dikarya</taxon>
        <taxon>Basidiomycota</taxon>
        <taxon>Agaricomycotina</taxon>
        <taxon>Agaricomycetes</taxon>
        <taxon>Agaricomycetidae</taxon>
        <taxon>Agaricales</taxon>
        <taxon>Agaricineae</taxon>
        <taxon>Hymenogastraceae</taxon>
        <taxon>Gymnopilus</taxon>
    </lineage>
</organism>
<sequence>TPHTYLDGIGPFKYPGLWAVEILHSTATLSSGGVCGLYGLRLMHRLNIFLSCFGHSGWAGSLFCLFRVLTLTLGYIKLVLDIHFLFCEIYLVSWKYK</sequence>
<keyword evidence="1" id="KW-1133">Transmembrane helix</keyword>
<dbReference type="EMBL" id="JADNYJ010000004">
    <property type="protein sequence ID" value="KAF8911580.1"/>
    <property type="molecule type" value="Genomic_DNA"/>
</dbReference>
<reference evidence="2" key="1">
    <citation type="submission" date="2020-11" db="EMBL/GenBank/DDBJ databases">
        <authorList>
            <consortium name="DOE Joint Genome Institute"/>
            <person name="Ahrendt S."/>
            <person name="Riley R."/>
            <person name="Andreopoulos W."/>
            <person name="LaButti K."/>
            <person name="Pangilinan J."/>
            <person name="Ruiz-duenas F.J."/>
            <person name="Barrasa J.M."/>
            <person name="Sanchez-Garcia M."/>
            <person name="Camarero S."/>
            <person name="Miyauchi S."/>
            <person name="Serrano A."/>
            <person name="Linde D."/>
            <person name="Babiker R."/>
            <person name="Drula E."/>
            <person name="Ayuso-Fernandez I."/>
            <person name="Pacheco R."/>
            <person name="Padilla G."/>
            <person name="Ferreira P."/>
            <person name="Barriuso J."/>
            <person name="Kellner H."/>
            <person name="Castanera R."/>
            <person name="Alfaro M."/>
            <person name="Ramirez L."/>
            <person name="Pisabarro A.G."/>
            <person name="Kuo A."/>
            <person name="Tritt A."/>
            <person name="Lipzen A."/>
            <person name="He G."/>
            <person name="Yan M."/>
            <person name="Ng V."/>
            <person name="Cullen D."/>
            <person name="Martin F."/>
            <person name="Rosso M.-N."/>
            <person name="Henrissat B."/>
            <person name="Hibbett D."/>
            <person name="Martinez A.T."/>
            <person name="Grigoriev I.V."/>
        </authorList>
    </citation>
    <scope>NUCLEOTIDE SEQUENCE</scope>
    <source>
        <strain evidence="2">AH 44721</strain>
    </source>
</reference>
<evidence type="ECO:0000256" key="1">
    <source>
        <dbReference type="SAM" id="Phobius"/>
    </source>
</evidence>
<feature type="transmembrane region" description="Helical" evidence="1">
    <location>
        <begin position="22"/>
        <end position="40"/>
    </location>
</feature>
<keyword evidence="3" id="KW-1185">Reference proteome</keyword>
<name>A0A9P5TTW5_GYMJU</name>